<keyword evidence="1 6" id="KW-0808">Transferase</keyword>
<keyword evidence="3" id="KW-1133">Transmembrane helix</keyword>
<sequence>MGCNGVDHPLRNSEGEGVTSSKHLGKGLKQTDSVDELVTEKHWSSEEPSEASSPQENEKQETISESGKRPLSAGNVPSKTLLPQRGLDHCITAPASTSRNSLADDHYDFTYYRSMTEKRTPRHELKLDRLSEHEKKKLLVELVKIQNDGTVEVDIAKSAPVASELLELHPVEGSSFHVDDLASEVKKPIPKLKICILVVGTRGDVQPFLAMAKRLQEFGHRVRLATHANFSSFVKSAGVEFYPLGGDPRVLAEYMARNKGLIPSGPGDISMQKKQLKAIIESLLPACTEPDLETSASFRAQAVIANPPAYGHVHVAESLGVPIHIFFTMPWTPTYEFPHPFARVPQTAGYWISYIIVDLLIWWTLRGYINDYRKKKLKIPPIAYFSMYYGSISHLPTGYMWSQHLVPKPSDWGPLVDVVGYCFLNLGMNYEPKGEFIQWIQKGASPIYIGFGSMPLEDPKKTTDVILEALKDTGQRGIIDRGWGGLGNLTELPDNIFFIEDCPHDWLFPQCAAVVHHGGAGTTATGLRAGCPTTIVPFFGDQFFWGDRVHQRGLGPTPIPIAQLGVENLSNAIRFMLQPEVKSRALELAKLIENEDGVAAAVDAFHRHLPAEVPLPVASQSEDEDPNPLQWFFTQVGKYCCLACGLEA</sequence>
<evidence type="ECO:0000256" key="1">
    <source>
        <dbReference type="ARBA" id="ARBA00022679"/>
    </source>
</evidence>
<evidence type="ECO:0000259" key="4">
    <source>
        <dbReference type="Pfam" id="PF03033"/>
    </source>
</evidence>
<evidence type="ECO:0000313" key="6">
    <source>
        <dbReference type="EMBL" id="MBX16050.1"/>
    </source>
</evidence>
<name>A0A2P2LDM6_RHIMU</name>
<dbReference type="AlphaFoldDB" id="A0A2P2LDM6"/>
<dbReference type="Pfam" id="PF03033">
    <property type="entry name" value="Glyco_transf_28"/>
    <property type="match status" value="1"/>
</dbReference>
<dbReference type="FunFam" id="3.40.50.2000:FF:000009">
    <property type="entry name" value="Sterol 3-beta-glucosyltransferase UGT80A2"/>
    <property type="match status" value="1"/>
</dbReference>
<keyword evidence="3" id="KW-0812">Transmembrane</keyword>
<dbReference type="Pfam" id="PF06722">
    <property type="entry name" value="EryCIII-like_C"/>
    <property type="match status" value="1"/>
</dbReference>
<accession>A0A2P2LDM6</accession>
<dbReference type="GO" id="GO:0016906">
    <property type="term" value="F:sterol 3-beta-glucosyltransferase activity"/>
    <property type="evidence" value="ECO:0007669"/>
    <property type="project" value="UniProtKB-ARBA"/>
</dbReference>
<proteinExistence type="predicted"/>
<feature type="compositionally biased region" description="Basic and acidic residues" evidence="2">
    <location>
        <begin position="56"/>
        <end position="68"/>
    </location>
</feature>
<dbReference type="InterPro" id="IPR050426">
    <property type="entry name" value="Glycosyltransferase_28"/>
</dbReference>
<dbReference type="InterPro" id="IPR010610">
    <property type="entry name" value="EryCIII-like_C"/>
</dbReference>
<evidence type="ECO:0000256" key="3">
    <source>
        <dbReference type="SAM" id="Phobius"/>
    </source>
</evidence>
<dbReference type="InterPro" id="IPR004276">
    <property type="entry name" value="GlycoTrans_28_N"/>
</dbReference>
<dbReference type="GO" id="GO:0005975">
    <property type="term" value="P:carbohydrate metabolic process"/>
    <property type="evidence" value="ECO:0007669"/>
    <property type="project" value="InterPro"/>
</dbReference>
<feature type="transmembrane region" description="Helical" evidence="3">
    <location>
        <begin position="348"/>
        <end position="369"/>
    </location>
</feature>
<reference evidence="6" key="1">
    <citation type="submission" date="2018-02" db="EMBL/GenBank/DDBJ databases">
        <title>Rhizophora mucronata_Transcriptome.</title>
        <authorList>
            <person name="Meera S.P."/>
            <person name="Sreeshan A."/>
            <person name="Augustine A."/>
        </authorList>
    </citation>
    <scope>NUCLEOTIDE SEQUENCE</scope>
    <source>
        <tissue evidence="6">Leaf</tissue>
    </source>
</reference>
<dbReference type="CDD" id="cd03784">
    <property type="entry name" value="GT1_Gtf-like"/>
    <property type="match status" value="1"/>
</dbReference>
<dbReference type="Gene3D" id="3.40.50.2000">
    <property type="entry name" value="Glycogen Phosphorylase B"/>
    <property type="match status" value="2"/>
</dbReference>
<feature type="region of interest" description="Disordered" evidence="2">
    <location>
        <begin position="1"/>
        <end position="82"/>
    </location>
</feature>
<dbReference type="PANTHER" id="PTHR48050">
    <property type="entry name" value="STEROL 3-BETA-GLUCOSYLTRANSFERASE"/>
    <property type="match status" value="1"/>
</dbReference>
<evidence type="ECO:0000256" key="2">
    <source>
        <dbReference type="SAM" id="MobiDB-lite"/>
    </source>
</evidence>
<protein>
    <submittedName>
        <fullName evidence="6">Sterol 3-beta-glucosyltransferase UGT80B1 isoform X1</fullName>
    </submittedName>
</protein>
<dbReference type="PANTHER" id="PTHR48050:SF16">
    <property type="entry name" value="STEROL 3-BETA-GLUCOSYLTRANSFERASE UGT80B1"/>
    <property type="match status" value="1"/>
</dbReference>
<dbReference type="InterPro" id="IPR002213">
    <property type="entry name" value="UDP_glucos_trans"/>
</dbReference>
<feature type="domain" description="Glycosyltransferase family 28 N-terminal" evidence="4">
    <location>
        <begin position="194"/>
        <end position="337"/>
    </location>
</feature>
<organism evidence="6">
    <name type="scientific">Rhizophora mucronata</name>
    <name type="common">Asiatic mangrove</name>
    <dbReference type="NCBI Taxonomy" id="61149"/>
    <lineage>
        <taxon>Eukaryota</taxon>
        <taxon>Viridiplantae</taxon>
        <taxon>Streptophyta</taxon>
        <taxon>Embryophyta</taxon>
        <taxon>Tracheophyta</taxon>
        <taxon>Spermatophyta</taxon>
        <taxon>Magnoliopsida</taxon>
        <taxon>eudicotyledons</taxon>
        <taxon>Gunneridae</taxon>
        <taxon>Pentapetalae</taxon>
        <taxon>rosids</taxon>
        <taxon>fabids</taxon>
        <taxon>Malpighiales</taxon>
        <taxon>Rhizophoraceae</taxon>
        <taxon>Rhizophora</taxon>
    </lineage>
</organism>
<keyword evidence="3" id="KW-0472">Membrane</keyword>
<feature type="domain" description="Erythromycin biosynthesis protein CIII-like C-terminal" evidence="5">
    <location>
        <begin position="488"/>
        <end position="577"/>
    </location>
</feature>
<dbReference type="EMBL" id="GGEC01035566">
    <property type="protein sequence ID" value="MBX16050.1"/>
    <property type="molecule type" value="Transcribed_RNA"/>
</dbReference>
<dbReference type="SUPFAM" id="SSF53756">
    <property type="entry name" value="UDP-Glycosyltransferase/glycogen phosphorylase"/>
    <property type="match status" value="1"/>
</dbReference>
<evidence type="ECO:0000259" key="5">
    <source>
        <dbReference type="Pfam" id="PF06722"/>
    </source>
</evidence>